<gene>
    <name evidence="1" type="ORF">CYFUS_005711</name>
</gene>
<dbReference type="SUPFAM" id="SSF144052">
    <property type="entry name" value="Thermophilic metalloprotease-like"/>
    <property type="match status" value="1"/>
</dbReference>
<accession>A0A250J9L4</accession>
<evidence type="ECO:0008006" key="3">
    <source>
        <dbReference type="Google" id="ProtNLM"/>
    </source>
</evidence>
<protein>
    <recommendedName>
        <fullName evidence="3">Leucyl aminopeptidase (Aminopeptidase T)</fullName>
    </recommendedName>
</protein>
<evidence type="ECO:0000313" key="2">
    <source>
        <dbReference type="Proteomes" id="UP000217257"/>
    </source>
</evidence>
<dbReference type="AlphaFoldDB" id="A0A250J9L4"/>
<proteinExistence type="predicted"/>
<sequence>MKPASISPARIRQFGDPEDAAFCLVTNREFISQIHLEREGGYSDYLILEYENGDRFSELLAKKIPEHAHILVISPNAFFQSPRAEELGSRRKLLAMACNSTPTAWDMIPRFLKIVEDTDPEEQQRFTDRFFAMGEASAYLEFVDERYGTRARLEHLDERYLWNEQAGLLNWGGQQLAPSGEISVLPLHIWDFDSNLYLKFNGTIAIQGYPILHNGTPSFLRADQARIHGQLACLSREALIATVENGRIVDLKAAGPEAQPAHDMMTAMFEVDSRYRIIWELGFAINTHSTIVPGNFAMNEVFGAENGTIHFGLGLTPHTQYHLDLICPGLTVLTDKGQVVLGRRGPVGAMPRVRAEGCACLE</sequence>
<dbReference type="RefSeq" id="WP_095988159.1">
    <property type="nucleotide sequence ID" value="NZ_CP022098.1"/>
</dbReference>
<name>A0A250J9L4_9BACT</name>
<dbReference type="KEGG" id="cfus:CYFUS_005711"/>
<dbReference type="EMBL" id="CP022098">
    <property type="protein sequence ID" value="ATB40263.1"/>
    <property type="molecule type" value="Genomic_DNA"/>
</dbReference>
<evidence type="ECO:0000313" key="1">
    <source>
        <dbReference type="EMBL" id="ATB40263.1"/>
    </source>
</evidence>
<organism evidence="1 2">
    <name type="scientific">Cystobacter fuscus</name>
    <dbReference type="NCBI Taxonomy" id="43"/>
    <lineage>
        <taxon>Bacteria</taxon>
        <taxon>Pseudomonadati</taxon>
        <taxon>Myxococcota</taxon>
        <taxon>Myxococcia</taxon>
        <taxon>Myxococcales</taxon>
        <taxon>Cystobacterineae</taxon>
        <taxon>Archangiaceae</taxon>
        <taxon>Cystobacter</taxon>
    </lineage>
</organism>
<dbReference type="Proteomes" id="UP000217257">
    <property type="component" value="Chromosome"/>
</dbReference>
<reference evidence="1 2" key="1">
    <citation type="submission" date="2017-06" db="EMBL/GenBank/DDBJ databases">
        <title>Sequencing and comparative analysis of myxobacterial genomes.</title>
        <authorList>
            <person name="Rupp O."/>
            <person name="Goesmann A."/>
            <person name="Sogaard-Andersen L."/>
        </authorList>
    </citation>
    <scope>NUCLEOTIDE SEQUENCE [LARGE SCALE GENOMIC DNA]</scope>
    <source>
        <strain evidence="1 2">DSM 52655</strain>
    </source>
</reference>